<feature type="region of interest" description="Disordered" evidence="1">
    <location>
        <begin position="1"/>
        <end position="28"/>
    </location>
</feature>
<dbReference type="Proteomes" id="UP000540506">
    <property type="component" value="Unassembled WGS sequence"/>
</dbReference>
<keyword evidence="2" id="KW-0472">Membrane</keyword>
<evidence type="ECO:0000256" key="2">
    <source>
        <dbReference type="SAM" id="Phobius"/>
    </source>
</evidence>
<feature type="transmembrane region" description="Helical" evidence="2">
    <location>
        <begin position="46"/>
        <end position="64"/>
    </location>
</feature>
<evidence type="ECO:0008006" key="5">
    <source>
        <dbReference type="Google" id="ProtNLM"/>
    </source>
</evidence>
<dbReference type="EMBL" id="JACHJV010000002">
    <property type="protein sequence ID" value="MBB4928291.1"/>
    <property type="molecule type" value="Genomic_DNA"/>
</dbReference>
<dbReference type="Pfam" id="PF12642">
    <property type="entry name" value="TpcC"/>
    <property type="match status" value="1"/>
</dbReference>
<organism evidence="3 4">
    <name type="scientific">Kitasatospora kifunensis</name>
    <name type="common">Streptomyces kifunensis</name>
    <dbReference type="NCBI Taxonomy" id="58351"/>
    <lineage>
        <taxon>Bacteria</taxon>
        <taxon>Bacillati</taxon>
        <taxon>Actinomycetota</taxon>
        <taxon>Actinomycetes</taxon>
        <taxon>Kitasatosporales</taxon>
        <taxon>Streptomycetaceae</taxon>
        <taxon>Kitasatospora</taxon>
    </lineage>
</organism>
<dbReference type="AlphaFoldDB" id="A0A7W7VZ81"/>
<dbReference type="InterPro" id="IPR024735">
    <property type="entry name" value="TcpC"/>
</dbReference>
<name>A0A7W7VZ81_KITKI</name>
<keyword evidence="2" id="KW-1133">Transmembrane helix</keyword>
<evidence type="ECO:0000256" key="1">
    <source>
        <dbReference type="SAM" id="MobiDB-lite"/>
    </source>
</evidence>
<sequence>MKALLNRRPVNAPAEVAEDEQSWEEEAGGWSWSTGATANTAVVLRWAMWGLILLGPLLGSAAFLSRPASAGLARQQPPVAAPATGSQGAAGFAQLFVAAYISAGDGDQTKLTPFFPGATDLRLEGASGQRRGDQLTVVRLRQSDRDIWSVTVAAHVTTVTGASAGADGASPAADSSAGATTAPAAAAGSAGSVHYFQVPVATAPAGGGASGYVALAMPAEVAAPPRIQAPALVYGPWRPALPGDPLTAAVTEFLTSYLTGTGDLTRYLSPGTQLTAISPAPYTALAVDELAVEGEQSGTQLTTVPPGGTRLRVLVQLRATGPDGLRVPLTYALTLQTRAGRWEIASLDGAPAQATTPSSTSS</sequence>
<accession>A0A7W7VZ81</accession>
<feature type="compositionally biased region" description="Acidic residues" evidence="1">
    <location>
        <begin position="16"/>
        <end position="27"/>
    </location>
</feature>
<evidence type="ECO:0000313" key="3">
    <source>
        <dbReference type="EMBL" id="MBB4928291.1"/>
    </source>
</evidence>
<reference evidence="3 4" key="1">
    <citation type="submission" date="2020-08" db="EMBL/GenBank/DDBJ databases">
        <title>Sequencing the genomes of 1000 actinobacteria strains.</title>
        <authorList>
            <person name="Klenk H.-P."/>
        </authorList>
    </citation>
    <scope>NUCLEOTIDE SEQUENCE [LARGE SCALE GENOMIC DNA]</scope>
    <source>
        <strain evidence="3 4">DSM 41654</strain>
    </source>
</reference>
<keyword evidence="4" id="KW-1185">Reference proteome</keyword>
<comment type="caution">
    <text evidence="3">The sequence shown here is derived from an EMBL/GenBank/DDBJ whole genome shotgun (WGS) entry which is preliminary data.</text>
</comment>
<proteinExistence type="predicted"/>
<evidence type="ECO:0000313" key="4">
    <source>
        <dbReference type="Proteomes" id="UP000540506"/>
    </source>
</evidence>
<protein>
    <recommendedName>
        <fullName evidence="5">Conjugal transfer protein</fullName>
    </recommendedName>
</protein>
<keyword evidence="2" id="KW-0812">Transmembrane</keyword>
<gene>
    <name evidence="3" type="ORF">FHR34_007386</name>
</gene>